<dbReference type="AlphaFoldDB" id="A0A1L9NPP5"/>
<dbReference type="GO" id="GO:0000785">
    <property type="term" value="C:chromatin"/>
    <property type="evidence" value="ECO:0007669"/>
    <property type="project" value="TreeGrafter"/>
</dbReference>
<keyword evidence="5" id="KW-0862">Zinc</keyword>
<evidence type="ECO:0000256" key="1">
    <source>
        <dbReference type="ARBA" id="ARBA00004123"/>
    </source>
</evidence>
<comment type="subcellular location">
    <subcellularLocation>
        <location evidence="1">Nucleus</location>
    </subcellularLocation>
</comment>
<name>A0A1L9NPP5_ASPTC</name>
<gene>
    <name evidence="7" type="ORF">ASPTUDRAFT_38264</name>
</gene>
<evidence type="ECO:0000256" key="6">
    <source>
        <dbReference type="ARBA" id="ARBA00023242"/>
    </source>
</evidence>
<dbReference type="GO" id="GO:0008270">
    <property type="term" value="F:zinc ion binding"/>
    <property type="evidence" value="ECO:0007669"/>
    <property type="project" value="UniProtKB-KW"/>
</dbReference>
<keyword evidence="2" id="KW-0479">Metal-binding</keyword>
<keyword evidence="6" id="KW-0539">Nucleus</keyword>
<keyword evidence="3" id="KW-0677">Repeat</keyword>
<sequence length="228" mass="25535">MEACSKAWPSGADVVPRCSLSRYKEHARDQLDRDAADTFSTNYIILHAIIQRIVLAYHTLGPNNDANNIILNRQRSFMRDSLHAWTSLWQRAPESSLDPRNPNGPVTYTSTALLGIAYIRLGLDLGLYRILQSHDATDIAKRLLQIPRLPPGPHLLPAILHATHALSIPVKLGVSFVARSHAFVWSVQHSHCGLEFAGFLSKWLFCIADCQTRRPLNDTPRIVRMTSG</sequence>
<dbReference type="InterPro" id="IPR051059">
    <property type="entry name" value="VerF-like"/>
</dbReference>
<dbReference type="EMBL" id="KV878176">
    <property type="protein sequence ID" value="OJI91290.1"/>
    <property type="molecule type" value="Genomic_DNA"/>
</dbReference>
<organism evidence="7 8">
    <name type="scientific">Aspergillus tubingensis (strain CBS 134.48)</name>
    <dbReference type="NCBI Taxonomy" id="767770"/>
    <lineage>
        <taxon>Eukaryota</taxon>
        <taxon>Fungi</taxon>
        <taxon>Dikarya</taxon>
        <taxon>Ascomycota</taxon>
        <taxon>Pezizomycotina</taxon>
        <taxon>Eurotiomycetes</taxon>
        <taxon>Eurotiomycetidae</taxon>
        <taxon>Eurotiales</taxon>
        <taxon>Aspergillaceae</taxon>
        <taxon>Aspergillus</taxon>
        <taxon>Aspergillus subgen. Circumdati</taxon>
    </lineage>
</organism>
<dbReference type="GO" id="GO:0000978">
    <property type="term" value="F:RNA polymerase II cis-regulatory region sequence-specific DNA binding"/>
    <property type="evidence" value="ECO:0007669"/>
    <property type="project" value="InterPro"/>
</dbReference>
<protein>
    <recommendedName>
        <fullName evidence="9">Transcription factor domain-containing protein</fullName>
    </recommendedName>
</protein>
<keyword evidence="8" id="KW-1185">Reference proteome</keyword>
<evidence type="ECO:0000256" key="2">
    <source>
        <dbReference type="ARBA" id="ARBA00022723"/>
    </source>
</evidence>
<dbReference type="GO" id="GO:0005634">
    <property type="term" value="C:nucleus"/>
    <property type="evidence" value="ECO:0007669"/>
    <property type="project" value="UniProtKB-SubCell"/>
</dbReference>
<evidence type="ECO:0000256" key="4">
    <source>
        <dbReference type="ARBA" id="ARBA00022771"/>
    </source>
</evidence>
<accession>A0A1L9NPP5</accession>
<evidence type="ECO:0000256" key="3">
    <source>
        <dbReference type="ARBA" id="ARBA00022737"/>
    </source>
</evidence>
<dbReference type="VEuPathDB" id="FungiDB:ASPTUDRAFT_38264"/>
<dbReference type="GO" id="GO:0000981">
    <property type="term" value="F:DNA-binding transcription factor activity, RNA polymerase II-specific"/>
    <property type="evidence" value="ECO:0007669"/>
    <property type="project" value="InterPro"/>
</dbReference>
<dbReference type="PANTHER" id="PTHR40626">
    <property type="entry name" value="MIP31509P"/>
    <property type="match status" value="1"/>
</dbReference>
<evidence type="ECO:0000313" key="7">
    <source>
        <dbReference type="EMBL" id="OJI91290.1"/>
    </source>
</evidence>
<evidence type="ECO:0008006" key="9">
    <source>
        <dbReference type="Google" id="ProtNLM"/>
    </source>
</evidence>
<dbReference type="OrthoDB" id="654211at2759"/>
<reference evidence="8" key="1">
    <citation type="journal article" date="2017" name="Genome Biol.">
        <title>Comparative genomics reveals high biological diversity and specific adaptations in the industrially and medically important fungal genus Aspergillus.</title>
        <authorList>
            <person name="de Vries R.P."/>
            <person name="Riley R."/>
            <person name="Wiebenga A."/>
            <person name="Aguilar-Osorio G."/>
            <person name="Amillis S."/>
            <person name="Uchima C.A."/>
            <person name="Anderluh G."/>
            <person name="Asadollahi M."/>
            <person name="Askin M."/>
            <person name="Barry K."/>
            <person name="Battaglia E."/>
            <person name="Bayram O."/>
            <person name="Benocci T."/>
            <person name="Braus-Stromeyer S.A."/>
            <person name="Caldana C."/>
            <person name="Canovas D."/>
            <person name="Cerqueira G.C."/>
            <person name="Chen F."/>
            <person name="Chen W."/>
            <person name="Choi C."/>
            <person name="Clum A."/>
            <person name="Dos Santos R.A."/>
            <person name="Damasio A.R."/>
            <person name="Diallinas G."/>
            <person name="Emri T."/>
            <person name="Fekete E."/>
            <person name="Flipphi M."/>
            <person name="Freyberg S."/>
            <person name="Gallo A."/>
            <person name="Gournas C."/>
            <person name="Habgood R."/>
            <person name="Hainaut M."/>
            <person name="Harispe M.L."/>
            <person name="Henrissat B."/>
            <person name="Hilden K.S."/>
            <person name="Hope R."/>
            <person name="Hossain A."/>
            <person name="Karabika E."/>
            <person name="Karaffa L."/>
            <person name="Karanyi Z."/>
            <person name="Krasevec N."/>
            <person name="Kuo A."/>
            <person name="Kusch H."/>
            <person name="LaButti K."/>
            <person name="Lagendijk E.L."/>
            <person name="Lapidus A."/>
            <person name="Levasseur A."/>
            <person name="Lindquist E."/>
            <person name="Lipzen A."/>
            <person name="Logrieco A.F."/>
            <person name="MacCabe A."/>
            <person name="Maekelae M.R."/>
            <person name="Malavazi I."/>
            <person name="Melin P."/>
            <person name="Meyer V."/>
            <person name="Mielnichuk N."/>
            <person name="Miskei M."/>
            <person name="Molnar A.P."/>
            <person name="Mule G."/>
            <person name="Ngan C.Y."/>
            <person name="Orejas M."/>
            <person name="Orosz E."/>
            <person name="Ouedraogo J.P."/>
            <person name="Overkamp K.M."/>
            <person name="Park H.-S."/>
            <person name="Perrone G."/>
            <person name="Piumi F."/>
            <person name="Punt P.J."/>
            <person name="Ram A.F."/>
            <person name="Ramon A."/>
            <person name="Rauscher S."/>
            <person name="Record E."/>
            <person name="Riano-Pachon D.M."/>
            <person name="Robert V."/>
            <person name="Roehrig J."/>
            <person name="Ruller R."/>
            <person name="Salamov A."/>
            <person name="Salih N.S."/>
            <person name="Samson R.A."/>
            <person name="Sandor E."/>
            <person name="Sanguinetti M."/>
            <person name="Schuetze T."/>
            <person name="Sepcic K."/>
            <person name="Shelest E."/>
            <person name="Sherlock G."/>
            <person name="Sophianopoulou V."/>
            <person name="Squina F.M."/>
            <person name="Sun H."/>
            <person name="Susca A."/>
            <person name="Todd R.B."/>
            <person name="Tsang A."/>
            <person name="Unkles S.E."/>
            <person name="van de Wiele N."/>
            <person name="van Rossen-Uffink D."/>
            <person name="Oliveira J.V."/>
            <person name="Vesth T.C."/>
            <person name="Visser J."/>
            <person name="Yu J.-H."/>
            <person name="Zhou M."/>
            <person name="Andersen M.R."/>
            <person name="Archer D.B."/>
            <person name="Baker S.E."/>
            <person name="Benoit I."/>
            <person name="Brakhage A.A."/>
            <person name="Braus G.H."/>
            <person name="Fischer R."/>
            <person name="Frisvad J.C."/>
            <person name="Goldman G.H."/>
            <person name="Houbraken J."/>
            <person name="Oakley B."/>
            <person name="Pocsi I."/>
            <person name="Scazzocchio C."/>
            <person name="Seiboth B."/>
            <person name="vanKuyk P.A."/>
            <person name="Wortman J."/>
            <person name="Dyer P.S."/>
            <person name="Grigoriev I.V."/>
        </authorList>
    </citation>
    <scope>NUCLEOTIDE SEQUENCE [LARGE SCALE GENOMIC DNA]</scope>
    <source>
        <strain evidence="8">CBS 134.48</strain>
    </source>
</reference>
<dbReference type="PANTHER" id="PTHR40626:SF10">
    <property type="entry name" value="C2H2-TYPE DOMAIN-CONTAINING PROTEIN"/>
    <property type="match status" value="1"/>
</dbReference>
<proteinExistence type="predicted"/>
<evidence type="ECO:0000313" key="8">
    <source>
        <dbReference type="Proteomes" id="UP000184304"/>
    </source>
</evidence>
<keyword evidence="4" id="KW-0863">Zinc-finger</keyword>
<dbReference type="STRING" id="767770.A0A1L9NPP5"/>
<evidence type="ECO:0000256" key="5">
    <source>
        <dbReference type="ARBA" id="ARBA00022833"/>
    </source>
</evidence>
<dbReference type="Proteomes" id="UP000184304">
    <property type="component" value="Unassembled WGS sequence"/>
</dbReference>